<evidence type="ECO:0000313" key="3">
    <source>
        <dbReference type="Proteomes" id="UP001156903"/>
    </source>
</evidence>
<name>A0ABQ6C116_9BURK</name>
<reference evidence="3" key="1">
    <citation type="journal article" date="2019" name="Int. J. Syst. Evol. Microbiol.">
        <title>The Global Catalogue of Microorganisms (GCM) 10K type strain sequencing project: providing services to taxonomists for standard genome sequencing and annotation.</title>
        <authorList>
            <consortium name="The Broad Institute Genomics Platform"/>
            <consortium name="The Broad Institute Genome Sequencing Center for Infectious Disease"/>
            <person name="Wu L."/>
            <person name="Ma J."/>
        </authorList>
    </citation>
    <scope>NUCLEOTIDE SEQUENCE [LARGE SCALE GENOMIC DNA]</scope>
    <source>
        <strain evidence="3">NBRC 109341</strain>
    </source>
</reference>
<evidence type="ECO:0000313" key="2">
    <source>
        <dbReference type="EMBL" id="GLS13580.1"/>
    </source>
</evidence>
<keyword evidence="3" id="KW-1185">Reference proteome</keyword>
<dbReference type="InterPro" id="IPR021330">
    <property type="entry name" value="DUF2939"/>
</dbReference>
<evidence type="ECO:0008006" key="4">
    <source>
        <dbReference type="Google" id="ProtNLM"/>
    </source>
</evidence>
<evidence type="ECO:0000256" key="1">
    <source>
        <dbReference type="SAM" id="MobiDB-lite"/>
    </source>
</evidence>
<dbReference type="Pfam" id="PF11159">
    <property type="entry name" value="DUF2939"/>
    <property type="match status" value="1"/>
</dbReference>
<comment type="caution">
    <text evidence="2">The sequence shown here is derived from an EMBL/GenBank/DDBJ whole genome shotgun (WGS) entry which is preliminary data.</text>
</comment>
<proteinExistence type="predicted"/>
<dbReference type="EMBL" id="BSPB01000005">
    <property type="protein sequence ID" value="GLS13580.1"/>
    <property type="molecule type" value="Genomic_DNA"/>
</dbReference>
<organism evidence="2 3">
    <name type="scientific">Hydrogenophaga electricum</name>
    <dbReference type="NCBI Taxonomy" id="1230953"/>
    <lineage>
        <taxon>Bacteria</taxon>
        <taxon>Pseudomonadati</taxon>
        <taxon>Pseudomonadota</taxon>
        <taxon>Betaproteobacteria</taxon>
        <taxon>Burkholderiales</taxon>
        <taxon>Comamonadaceae</taxon>
        <taxon>Hydrogenophaga</taxon>
    </lineage>
</organism>
<protein>
    <recommendedName>
        <fullName evidence="4">DUF2939 domain-containing protein</fullName>
    </recommendedName>
</protein>
<dbReference type="Proteomes" id="UP001156903">
    <property type="component" value="Unassembled WGS sequence"/>
</dbReference>
<feature type="region of interest" description="Disordered" evidence="1">
    <location>
        <begin position="106"/>
        <end position="132"/>
    </location>
</feature>
<sequence>MSKGKIIGVVALLLAAYFYATPYITVHQMKSAAESRNGEALSEYIDFPSVRQSLKDQMNALFMKELGKDENMKDNPFAALGAAFAGVMVDKMVDASITPAGITQMMAGEKPSPKLGQDSDEPAEGTTLAKPFHNTKSSYESLSKFVVRVNANTSDEGKFVLRRDGIGWKLTEIILPLGY</sequence>
<gene>
    <name evidence="2" type="ORF">GCM10007935_10100</name>
</gene>
<dbReference type="RefSeq" id="WP_284306927.1">
    <property type="nucleotide sequence ID" value="NZ_BSPB01000005.1"/>
</dbReference>
<accession>A0ABQ6C116</accession>